<dbReference type="SUPFAM" id="SSF53474">
    <property type="entry name" value="alpha/beta-Hydrolases"/>
    <property type="match status" value="1"/>
</dbReference>
<dbReference type="Proteomes" id="UP000069205">
    <property type="component" value="Chromosome"/>
</dbReference>
<protein>
    <submittedName>
        <fullName evidence="2">Putative Carboxymethylenebutenolidase</fullName>
        <ecNumber evidence="2">3.1.1.45</ecNumber>
    </submittedName>
</protein>
<dbReference type="Pfam" id="PF01738">
    <property type="entry name" value="DLH"/>
    <property type="match status" value="1"/>
</dbReference>
<keyword evidence="2" id="KW-0378">Hydrolase</keyword>
<dbReference type="Gene3D" id="3.40.50.1820">
    <property type="entry name" value="alpha/beta hydrolase"/>
    <property type="match status" value="1"/>
</dbReference>
<keyword evidence="3" id="KW-1185">Reference proteome</keyword>
<reference evidence="2 3" key="1">
    <citation type="journal article" date="2015" name="Proc. Natl. Acad. Sci. U.S.A.">
        <title>Expanded metabolic versatility of ubiquitous nitrite-oxidizing bacteria from the genus Nitrospira.</title>
        <authorList>
            <person name="Koch H."/>
            <person name="Lucker S."/>
            <person name="Albertsen M."/>
            <person name="Kitzinger K."/>
            <person name="Herbold C."/>
            <person name="Spieck E."/>
            <person name="Nielsen P.H."/>
            <person name="Wagner M."/>
            <person name="Daims H."/>
        </authorList>
    </citation>
    <scope>NUCLEOTIDE SEQUENCE [LARGE SCALE GENOMIC DNA]</scope>
    <source>
        <strain evidence="2 3">NSP M-1</strain>
    </source>
</reference>
<dbReference type="InterPro" id="IPR029058">
    <property type="entry name" value="AB_hydrolase_fold"/>
</dbReference>
<gene>
    <name evidence="2" type="ORF">NITMOv2_2241</name>
</gene>
<proteinExistence type="predicted"/>
<organism evidence="2 3">
    <name type="scientific">Nitrospira moscoviensis</name>
    <dbReference type="NCBI Taxonomy" id="42253"/>
    <lineage>
        <taxon>Bacteria</taxon>
        <taxon>Pseudomonadati</taxon>
        <taxon>Nitrospirota</taxon>
        <taxon>Nitrospiria</taxon>
        <taxon>Nitrospirales</taxon>
        <taxon>Nitrospiraceae</taxon>
        <taxon>Nitrospira</taxon>
    </lineage>
</organism>
<dbReference type="PANTHER" id="PTHR46623">
    <property type="entry name" value="CARBOXYMETHYLENEBUTENOLIDASE-RELATED"/>
    <property type="match status" value="1"/>
</dbReference>
<dbReference type="PANTHER" id="PTHR46623:SF6">
    <property type="entry name" value="ALPHA_BETA-HYDROLASES SUPERFAMILY PROTEIN"/>
    <property type="match status" value="1"/>
</dbReference>
<dbReference type="OrthoDB" id="9771666at2"/>
<dbReference type="GO" id="GO:0008806">
    <property type="term" value="F:carboxymethylenebutenolidase activity"/>
    <property type="evidence" value="ECO:0007669"/>
    <property type="project" value="UniProtKB-EC"/>
</dbReference>
<evidence type="ECO:0000313" key="2">
    <source>
        <dbReference type="EMBL" id="ALA58657.1"/>
    </source>
</evidence>
<dbReference type="EMBL" id="CP011801">
    <property type="protein sequence ID" value="ALA58657.1"/>
    <property type="molecule type" value="Genomic_DNA"/>
</dbReference>
<dbReference type="EC" id="3.1.1.45" evidence="2"/>
<dbReference type="RefSeq" id="WP_053379796.1">
    <property type="nucleotide sequence ID" value="NZ_CP011801.1"/>
</dbReference>
<evidence type="ECO:0000259" key="1">
    <source>
        <dbReference type="Pfam" id="PF01738"/>
    </source>
</evidence>
<evidence type="ECO:0000313" key="3">
    <source>
        <dbReference type="Proteomes" id="UP000069205"/>
    </source>
</evidence>
<dbReference type="KEGG" id="nmv:NITMOv2_2241"/>
<dbReference type="PATRIC" id="fig|42253.5.peg.2207"/>
<dbReference type="InterPro" id="IPR051049">
    <property type="entry name" value="Dienelactone_hydrolase-like"/>
</dbReference>
<dbReference type="InterPro" id="IPR002925">
    <property type="entry name" value="Dienelactn_hydro"/>
</dbReference>
<dbReference type="STRING" id="42253.NITMOv2_2241"/>
<name>A0A0K2GDG4_NITMO</name>
<dbReference type="AlphaFoldDB" id="A0A0K2GDG4"/>
<sequence>MTTTHSAPFTLEQIGTGTARFPSGVPIPTHTDQMVDPYFKTRMPKEHQIDSILFWPQEKGVYPGLVLLHDWWGLTGQMKDLGARLACEGYVVIIPNLYGRLGGMVTANDEVAAALQGRLNDAHVVTDINSCCEYLNTRDFAKRNIHGVVGYGMGGTYAVRFACHRKRLRAAVSYYGQMVQPKELLKDLFAPVLYHRAGADTSVTAGDIEQFQAAAAEYRKTVEIAAYADAPRAFTNEMKPDAYRPDTTAAAWERTAAFLKTCFQGT</sequence>
<accession>A0A0K2GDG4</accession>
<feature type="domain" description="Dienelactone hydrolase" evidence="1">
    <location>
        <begin position="50"/>
        <end position="262"/>
    </location>
</feature>